<evidence type="ECO:0000313" key="6">
    <source>
        <dbReference type="Proteomes" id="UP001596514"/>
    </source>
</evidence>
<proteinExistence type="predicted"/>
<dbReference type="Proteomes" id="UP001596514">
    <property type="component" value="Unassembled WGS sequence"/>
</dbReference>
<dbReference type="InterPro" id="IPR050953">
    <property type="entry name" value="N4_N6_ade-DNA_methylase"/>
</dbReference>
<dbReference type="InterPro" id="IPR029063">
    <property type="entry name" value="SAM-dependent_MTases_sf"/>
</dbReference>
<keyword evidence="2" id="KW-0489">Methyltransferase</keyword>
<evidence type="ECO:0000256" key="4">
    <source>
        <dbReference type="ARBA" id="ARBA00047942"/>
    </source>
</evidence>
<keyword evidence="6" id="KW-1185">Reference proteome</keyword>
<comment type="catalytic activity">
    <reaction evidence="4">
        <text>a 2'-deoxyadenosine in DNA + S-adenosyl-L-methionine = an N(6)-methyl-2'-deoxyadenosine in DNA + S-adenosyl-L-homocysteine + H(+)</text>
        <dbReference type="Rhea" id="RHEA:15197"/>
        <dbReference type="Rhea" id="RHEA-COMP:12418"/>
        <dbReference type="Rhea" id="RHEA-COMP:12419"/>
        <dbReference type="ChEBI" id="CHEBI:15378"/>
        <dbReference type="ChEBI" id="CHEBI:57856"/>
        <dbReference type="ChEBI" id="CHEBI:59789"/>
        <dbReference type="ChEBI" id="CHEBI:90615"/>
        <dbReference type="ChEBI" id="CHEBI:90616"/>
        <dbReference type="EC" id="2.1.1.72"/>
    </reaction>
</comment>
<reference evidence="6" key="1">
    <citation type="journal article" date="2019" name="Int. J. Syst. Evol. Microbiol.">
        <title>The Global Catalogue of Microorganisms (GCM) 10K type strain sequencing project: providing services to taxonomists for standard genome sequencing and annotation.</title>
        <authorList>
            <consortium name="The Broad Institute Genomics Platform"/>
            <consortium name="The Broad Institute Genome Sequencing Center for Infectious Disease"/>
            <person name="Wu L."/>
            <person name="Ma J."/>
        </authorList>
    </citation>
    <scope>NUCLEOTIDE SEQUENCE [LARGE SCALE GENOMIC DNA]</scope>
    <source>
        <strain evidence="6">JCM 10083</strain>
    </source>
</reference>
<dbReference type="PANTHER" id="PTHR33841">
    <property type="entry name" value="DNA METHYLTRANSFERASE YEEA-RELATED"/>
    <property type="match status" value="1"/>
</dbReference>
<accession>A0ABW2T6N4</accession>
<dbReference type="EMBL" id="JBHTEE010000001">
    <property type="protein sequence ID" value="MFC7603722.1"/>
    <property type="molecule type" value="Genomic_DNA"/>
</dbReference>
<protein>
    <recommendedName>
        <fullName evidence="1">site-specific DNA-methyltransferase (adenine-specific)</fullName>
        <ecNumber evidence="1">2.1.1.72</ecNumber>
    </recommendedName>
</protein>
<keyword evidence="3" id="KW-0808">Transferase</keyword>
<sequence length="371" mass="40114">MTNRVDDSTFARPLVKALRDHVDAVAASMAGNGPMHGQHGRLEAVRPAAVAWVYYSVLVAWAEDHQLVNPFLRNVTPKLRSAVLDRPGGALGWLSAAINSLAAHPATRCLLDPRYSQLREHTPSDEACRDLIEWWSGDAPSLAYQVSAGPTSISGWLPGDLLQALSTERVKTFAFAQTPWWIADGILDLTLVPAAGEFRDEPLLRTIDPTCGTGHMLIRTIDYLWEWYTTGALACRQMKMPGVSGGPVLEPVEAIRRIISGVDGCEIDPLTAAVARLRVVVAVGDLMHRSELLPTLRLDTIPPFRPRIVVGDSLLAGVATEQVYGQVHPALADIQNLGVPAEEPAPASVSPRPHTVVTAAQLDLFGEVVHA</sequence>
<organism evidence="5 6">
    <name type="scientific">Streptosporangium amethystogenes subsp. fukuiense</name>
    <dbReference type="NCBI Taxonomy" id="698418"/>
    <lineage>
        <taxon>Bacteria</taxon>
        <taxon>Bacillati</taxon>
        <taxon>Actinomycetota</taxon>
        <taxon>Actinomycetes</taxon>
        <taxon>Streptosporangiales</taxon>
        <taxon>Streptosporangiaceae</taxon>
        <taxon>Streptosporangium</taxon>
    </lineage>
</organism>
<dbReference type="RefSeq" id="WP_343981859.1">
    <property type="nucleotide sequence ID" value="NZ_BAAAGK010000233.1"/>
</dbReference>
<dbReference type="Gene3D" id="3.40.50.150">
    <property type="entry name" value="Vaccinia Virus protein VP39"/>
    <property type="match status" value="1"/>
</dbReference>
<name>A0ABW2T6N4_9ACTN</name>
<comment type="caution">
    <text evidence="5">The sequence shown here is derived from an EMBL/GenBank/DDBJ whole genome shotgun (WGS) entry which is preliminary data.</text>
</comment>
<dbReference type="PANTHER" id="PTHR33841:SF1">
    <property type="entry name" value="DNA METHYLTRANSFERASE A"/>
    <property type="match status" value="1"/>
</dbReference>
<dbReference type="EC" id="2.1.1.72" evidence="1"/>
<dbReference type="SUPFAM" id="SSF53335">
    <property type="entry name" value="S-adenosyl-L-methionine-dependent methyltransferases"/>
    <property type="match status" value="1"/>
</dbReference>
<evidence type="ECO:0000256" key="1">
    <source>
        <dbReference type="ARBA" id="ARBA00011900"/>
    </source>
</evidence>
<evidence type="ECO:0000256" key="3">
    <source>
        <dbReference type="ARBA" id="ARBA00022679"/>
    </source>
</evidence>
<evidence type="ECO:0000313" key="5">
    <source>
        <dbReference type="EMBL" id="MFC7603722.1"/>
    </source>
</evidence>
<gene>
    <name evidence="5" type="ORF">ACFQVD_26765</name>
</gene>
<evidence type="ECO:0000256" key="2">
    <source>
        <dbReference type="ARBA" id="ARBA00022603"/>
    </source>
</evidence>